<dbReference type="Proteomes" id="UP000183868">
    <property type="component" value="Chromosome"/>
</dbReference>
<keyword evidence="5" id="KW-1185">Reference proteome</keyword>
<dbReference type="KEGG" id="caby:Cabys_235"/>
<dbReference type="EMBL" id="CM001402">
    <property type="protein sequence ID" value="EHO40375.1"/>
    <property type="molecule type" value="Genomic_DNA"/>
</dbReference>
<dbReference type="AlphaFoldDB" id="H1XTE2"/>
<evidence type="ECO:0000313" key="4">
    <source>
        <dbReference type="EMBL" id="EHO41143.1"/>
    </source>
</evidence>
<sequence>MYAFNEIEKLLSSNVRQILSDPTVYDEFEKQTSYIMRDFSGVDITQSPPPDWTKQPFAWIMEYLVSNRLSSITEEYRQKIETNWKAALKILDKHSTVGQNENPITPNLDNIEDVYSVDF</sequence>
<evidence type="ECO:0000313" key="5">
    <source>
        <dbReference type="Proteomes" id="UP000004671"/>
    </source>
</evidence>
<proteinExistence type="predicted"/>
<evidence type="ECO:0000313" key="3">
    <source>
        <dbReference type="EMBL" id="EHO40375.1"/>
    </source>
</evidence>
<gene>
    <name evidence="1" type="ORF">Cabys_235</name>
    <name evidence="2" type="ORF">Cabys_3579</name>
    <name evidence="3" type="ORF">Calab_0736</name>
    <name evidence="4" type="ORF">Calab_1523</name>
</gene>
<dbReference type="STRING" id="880073.Cabys_235"/>
<dbReference type="EMBL" id="CP018099">
    <property type="protein sequence ID" value="APF16986.1"/>
    <property type="molecule type" value="Genomic_DNA"/>
</dbReference>
<reference evidence="3 5" key="1">
    <citation type="submission" date="2011-09" db="EMBL/GenBank/DDBJ databases">
        <title>The permanent draft genome of Caldithrix abyssi DSM 13497.</title>
        <authorList>
            <consortium name="US DOE Joint Genome Institute (JGI-PGF)"/>
            <person name="Lucas S."/>
            <person name="Han J."/>
            <person name="Lapidus A."/>
            <person name="Bruce D."/>
            <person name="Goodwin L."/>
            <person name="Pitluck S."/>
            <person name="Peters L."/>
            <person name="Kyrpides N."/>
            <person name="Mavromatis K."/>
            <person name="Ivanova N."/>
            <person name="Mikhailova N."/>
            <person name="Chertkov O."/>
            <person name="Detter J.C."/>
            <person name="Tapia R."/>
            <person name="Han C."/>
            <person name="Land M."/>
            <person name="Hauser L."/>
            <person name="Markowitz V."/>
            <person name="Cheng J.-F."/>
            <person name="Hugenholtz P."/>
            <person name="Woyke T."/>
            <person name="Wu D."/>
            <person name="Spring S."/>
            <person name="Brambilla E."/>
            <person name="Klenk H.-P."/>
            <person name="Eisen J.A."/>
        </authorList>
    </citation>
    <scope>NUCLEOTIDE SEQUENCE [LARGE SCALE GENOMIC DNA]</scope>
    <source>
        <strain evidence="3 5">DSM 13497</strain>
    </source>
</reference>
<dbReference type="HOGENOM" id="CLU_2057026_0_0_0"/>
<name>H1XTE2_CALAY</name>
<dbReference type="EMBL" id="CP018099">
    <property type="protein sequence ID" value="APF20325.1"/>
    <property type="molecule type" value="Genomic_DNA"/>
</dbReference>
<evidence type="ECO:0000313" key="1">
    <source>
        <dbReference type="EMBL" id="APF16986.1"/>
    </source>
</evidence>
<evidence type="ECO:0000313" key="6">
    <source>
        <dbReference type="Proteomes" id="UP000183868"/>
    </source>
</evidence>
<reference evidence="1 6" key="2">
    <citation type="submission" date="2016-11" db="EMBL/GenBank/DDBJ databases">
        <title>Genomic analysis of Caldithrix abyssi and proposal of a novel bacterial phylum Caldithrichaeota.</title>
        <authorList>
            <person name="Kublanov I."/>
            <person name="Sigalova O."/>
            <person name="Gavrilov S."/>
            <person name="Lebedinsky A."/>
            <person name="Ivanova N."/>
            <person name="Daum C."/>
            <person name="Reddy T."/>
            <person name="Klenk H.P."/>
            <person name="Goker M."/>
            <person name="Reva O."/>
            <person name="Miroshnichenko M."/>
            <person name="Kyprides N."/>
            <person name="Woyke T."/>
            <person name="Gelfand M."/>
        </authorList>
    </citation>
    <scope>NUCLEOTIDE SEQUENCE [LARGE SCALE GENOMIC DNA]</scope>
    <source>
        <strain evidence="1 6">LF13</strain>
    </source>
</reference>
<dbReference type="RefSeq" id="WP_006927338.1">
    <property type="nucleotide sequence ID" value="NZ_CM001402.1"/>
</dbReference>
<protein>
    <submittedName>
        <fullName evidence="3">Uncharacterized protein</fullName>
    </submittedName>
</protein>
<dbReference type="Proteomes" id="UP000004671">
    <property type="component" value="Chromosome"/>
</dbReference>
<organism evidence="3 5">
    <name type="scientific">Caldithrix abyssi DSM 13497</name>
    <dbReference type="NCBI Taxonomy" id="880073"/>
    <lineage>
        <taxon>Bacteria</taxon>
        <taxon>Pseudomonadati</taxon>
        <taxon>Calditrichota</taxon>
        <taxon>Calditrichia</taxon>
        <taxon>Calditrichales</taxon>
        <taxon>Calditrichaceae</taxon>
        <taxon>Caldithrix</taxon>
    </lineage>
</organism>
<evidence type="ECO:0000313" key="2">
    <source>
        <dbReference type="EMBL" id="APF20325.1"/>
    </source>
</evidence>
<dbReference type="KEGG" id="caby:Cabys_3579"/>
<dbReference type="EMBL" id="CM001402">
    <property type="protein sequence ID" value="EHO41143.1"/>
    <property type="molecule type" value="Genomic_DNA"/>
</dbReference>
<dbReference type="PaxDb" id="880073-Calab_0736"/>
<accession>H1XTE2</accession>